<name>A0A448XI56_9PLAT</name>
<gene>
    <name evidence="1" type="ORF">PXEA_LOCUS30804</name>
</gene>
<protein>
    <submittedName>
        <fullName evidence="1">Uncharacterized protein</fullName>
    </submittedName>
</protein>
<comment type="caution">
    <text evidence="1">The sequence shown here is derived from an EMBL/GenBank/DDBJ whole genome shotgun (WGS) entry which is preliminary data.</text>
</comment>
<evidence type="ECO:0000313" key="2">
    <source>
        <dbReference type="Proteomes" id="UP000784294"/>
    </source>
</evidence>
<proteinExistence type="predicted"/>
<organism evidence="1 2">
    <name type="scientific">Protopolystoma xenopodis</name>
    <dbReference type="NCBI Taxonomy" id="117903"/>
    <lineage>
        <taxon>Eukaryota</taxon>
        <taxon>Metazoa</taxon>
        <taxon>Spiralia</taxon>
        <taxon>Lophotrochozoa</taxon>
        <taxon>Platyhelminthes</taxon>
        <taxon>Monogenea</taxon>
        <taxon>Polyopisthocotylea</taxon>
        <taxon>Polystomatidea</taxon>
        <taxon>Polystomatidae</taxon>
        <taxon>Protopolystoma</taxon>
    </lineage>
</organism>
<reference evidence="1" key="1">
    <citation type="submission" date="2018-11" db="EMBL/GenBank/DDBJ databases">
        <authorList>
            <consortium name="Pathogen Informatics"/>
        </authorList>
    </citation>
    <scope>NUCLEOTIDE SEQUENCE</scope>
</reference>
<sequence>MKPIHISRWFPHFPCTWGVDSNLPFYSVIRSIKALTEFPSGPLEPISYLSGSMICLYHYQHIHATRGVISCTLHQAFASTHTSAELSRPLKSGL</sequence>
<dbReference type="Proteomes" id="UP000784294">
    <property type="component" value="Unassembled WGS sequence"/>
</dbReference>
<evidence type="ECO:0000313" key="1">
    <source>
        <dbReference type="EMBL" id="VEL37364.1"/>
    </source>
</evidence>
<dbReference type="AlphaFoldDB" id="A0A448XI56"/>
<keyword evidence="2" id="KW-1185">Reference proteome</keyword>
<accession>A0A448XI56</accession>
<dbReference type="EMBL" id="CAAALY010254742">
    <property type="protein sequence ID" value="VEL37364.1"/>
    <property type="molecule type" value="Genomic_DNA"/>
</dbReference>